<dbReference type="InterPro" id="IPR025966">
    <property type="entry name" value="OppC_N"/>
</dbReference>
<feature type="transmembrane region" description="Helical" evidence="5">
    <location>
        <begin position="20"/>
        <end position="40"/>
    </location>
</feature>
<keyword evidence="5" id="KW-0813">Transport</keyword>
<reference evidence="7" key="1">
    <citation type="submission" date="2017-02" db="EMBL/GenBank/DDBJ databases">
        <title>Delving into the versatile metabolic prowess of the omnipresent phylum Bacteroidetes.</title>
        <authorList>
            <person name="Nobu M.K."/>
            <person name="Mei R."/>
            <person name="Narihiro T."/>
            <person name="Kuroda K."/>
            <person name="Liu W.-T."/>
        </authorList>
    </citation>
    <scope>NUCLEOTIDE SEQUENCE</scope>
    <source>
        <strain evidence="7">ADurb.Bin131</strain>
    </source>
</reference>
<dbReference type="AlphaFoldDB" id="A0A1V6CCK8"/>
<dbReference type="PANTHER" id="PTHR43839:SF1">
    <property type="entry name" value="OPPC IN A BINDING PROTEIN-DEPENDENT TRANSPORT SYSTEM"/>
    <property type="match status" value="1"/>
</dbReference>
<sequence>MRNFLGRLKKYSKVSYFSFWFLIIFYLVSFFADILIPYHFDYQFRDKPYHPPSKIHFIDTEGRFHIKPFVYETFVDDPIFRTYKENYSVRYPIKFLVDGPERNVFFIFKTKKYLFGVDAPAGIFLFGTDTYGRDIFSRLLYGSRISLSISIIGVLISFVLGMITGGFAGYFGGITDQVLMRIVEILMVFPSFYLMLSLRAMFPLNLSSIQVYFLIVMILSLIGWAGLARIIRGMVLSIKEEDYVLAARSLGLSHWRILVFHILPNTFSYTITAITISVPGYIIGESALSLLGLGIQEPYPSWGNILSSTVGNIRVISDAPWLLLAGAFIFIILINFNILGDALRNVLDPKNW</sequence>
<keyword evidence="3 5" id="KW-1133">Transmembrane helix</keyword>
<dbReference type="Gene3D" id="1.10.3720.10">
    <property type="entry name" value="MetI-like"/>
    <property type="match status" value="1"/>
</dbReference>
<comment type="caution">
    <text evidence="7">The sequence shown here is derived from an EMBL/GenBank/DDBJ whole genome shotgun (WGS) entry which is preliminary data.</text>
</comment>
<evidence type="ECO:0000259" key="6">
    <source>
        <dbReference type="PROSITE" id="PS50928"/>
    </source>
</evidence>
<keyword evidence="4 5" id="KW-0472">Membrane</keyword>
<dbReference type="Proteomes" id="UP000485562">
    <property type="component" value="Unassembled WGS sequence"/>
</dbReference>
<proteinExistence type="inferred from homology"/>
<dbReference type="PANTHER" id="PTHR43839">
    <property type="entry name" value="OPPC IN A BINDING PROTEIN-DEPENDENT TRANSPORT SYSTEM"/>
    <property type="match status" value="1"/>
</dbReference>
<name>A0A1V6CCK8_UNCT6</name>
<dbReference type="Pfam" id="PF12911">
    <property type="entry name" value="OppC_N"/>
    <property type="match status" value="1"/>
</dbReference>
<feature type="transmembrane region" description="Helical" evidence="5">
    <location>
        <begin position="145"/>
        <end position="171"/>
    </location>
</feature>
<feature type="transmembrane region" description="Helical" evidence="5">
    <location>
        <begin position="178"/>
        <end position="197"/>
    </location>
</feature>
<evidence type="ECO:0000313" key="7">
    <source>
        <dbReference type="EMBL" id="OQB74653.1"/>
    </source>
</evidence>
<feature type="transmembrane region" description="Helical" evidence="5">
    <location>
        <begin position="209"/>
        <end position="231"/>
    </location>
</feature>
<accession>A0A1V6CCK8</accession>
<gene>
    <name evidence="7" type="primary">dppC</name>
    <name evidence="7" type="ORF">BWX89_00416</name>
</gene>
<dbReference type="PROSITE" id="PS50928">
    <property type="entry name" value="ABC_TM1"/>
    <property type="match status" value="1"/>
</dbReference>
<evidence type="ECO:0000256" key="3">
    <source>
        <dbReference type="ARBA" id="ARBA00022989"/>
    </source>
</evidence>
<dbReference type="EMBL" id="MWDQ01000034">
    <property type="protein sequence ID" value="OQB74653.1"/>
    <property type="molecule type" value="Genomic_DNA"/>
</dbReference>
<evidence type="ECO:0000256" key="5">
    <source>
        <dbReference type="RuleBase" id="RU363032"/>
    </source>
</evidence>
<feature type="transmembrane region" description="Helical" evidence="5">
    <location>
        <begin position="258"/>
        <end position="283"/>
    </location>
</feature>
<organism evidence="7">
    <name type="scientific">candidate division TA06 bacterium ADurb.Bin131</name>
    <dbReference type="NCBI Taxonomy" id="1852827"/>
    <lineage>
        <taxon>Bacteria</taxon>
        <taxon>Bacteria division TA06</taxon>
    </lineage>
</organism>
<dbReference type="InterPro" id="IPR035906">
    <property type="entry name" value="MetI-like_sf"/>
</dbReference>
<feature type="transmembrane region" description="Helical" evidence="5">
    <location>
        <begin position="321"/>
        <end position="340"/>
    </location>
</feature>
<dbReference type="InterPro" id="IPR000515">
    <property type="entry name" value="MetI-like"/>
</dbReference>
<dbReference type="SUPFAM" id="SSF161098">
    <property type="entry name" value="MetI-like"/>
    <property type="match status" value="1"/>
</dbReference>
<dbReference type="Pfam" id="PF00528">
    <property type="entry name" value="BPD_transp_1"/>
    <property type="match status" value="1"/>
</dbReference>
<feature type="domain" description="ABC transmembrane type-1" evidence="6">
    <location>
        <begin position="143"/>
        <end position="340"/>
    </location>
</feature>
<protein>
    <submittedName>
        <fullName evidence="7">Dipeptide transport system permease protein DppC</fullName>
    </submittedName>
</protein>
<comment type="subcellular location">
    <subcellularLocation>
        <location evidence="5">Cell membrane</location>
        <topology evidence="5">Multi-pass membrane protein</topology>
    </subcellularLocation>
    <subcellularLocation>
        <location evidence="1">Membrane</location>
        <topology evidence="1">Multi-pass membrane protein</topology>
    </subcellularLocation>
</comment>
<dbReference type="GO" id="GO:0055085">
    <property type="term" value="P:transmembrane transport"/>
    <property type="evidence" value="ECO:0007669"/>
    <property type="project" value="InterPro"/>
</dbReference>
<comment type="similarity">
    <text evidence="5">Belongs to the binding-protein-dependent transport system permease family.</text>
</comment>
<dbReference type="GO" id="GO:0005886">
    <property type="term" value="C:plasma membrane"/>
    <property type="evidence" value="ECO:0007669"/>
    <property type="project" value="UniProtKB-SubCell"/>
</dbReference>
<evidence type="ECO:0000256" key="1">
    <source>
        <dbReference type="ARBA" id="ARBA00004141"/>
    </source>
</evidence>
<evidence type="ECO:0000256" key="2">
    <source>
        <dbReference type="ARBA" id="ARBA00022692"/>
    </source>
</evidence>
<dbReference type="CDD" id="cd06261">
    <property type="entry name" value="TM_PBP2"/>
    <property type="match status" value="1"/>
</dbReference>
<evidence type="ECO:0000256" key="4">
    <source>
        <dbReference type="ARBA" id="ARBA00023136"/>
    </source>
</evidence>
<keyword evidence="2 5" id="KW-0812">Transmembrane</keyword>